<reference evidence="1" key="1">
    <citation type="submission" date="2021-06" db="EMBL/GenBank/DDBJ databases">
        <authorList>
            <consortium name="DOE Joint Genome Institute"/>
            <person name="Mondo S.J."/>
            <person name="Amses K.R."/>
            <person name="Simmons D.R."/>
            <person name="Longcore J.E."/>
            <person name="Seto K."/>
            <person name="Alves G.H."/>
            <person name="Bonds A.E."/>
            <person name="Quandt C.A."/>
            <person name="Davis W.J."/>
            <person name="Chang Y."/>
            <person name="Letcher P.M."/>
            <person name="Powell M.J."/>
            <person name="Kuo A."/>
            <person name="Labutti K."/>
            <person name="Pangilinan J."/>
            <person name="Andreopoulos W."/>
            <person name="Tritt A."/>
            <person name="Riley R."/>
            <person name="Hundley H."/>
            <person name="Johnson J."/>
            <person name="Lipzen A."/>
            <person name="Barry K."/>
            <person name="Berbee M.L."/>
            <person name="Buchler N.E."/>
            <person name="Grigoriev I.V."/>
            <person name="Spatafora J.W."/>
            <person name="Stajich J.E."/>
            <person name="James T.Y."/>
        </authorList>
    </citation>
    <scope>NUCLEOTIDE SEQUENCE</scope>
    <source>
        <strain evidence="1">AG</strain>
    </source>
</reference>
<dbReference type="EMBL" id="MU620967">
    <property type="protein sequence ID" value="KAI8575889.1"/>
    <property type="molecule type" value="Genomic_DNA"/>
</dbReference>
<dbReference type="GeneID" id="75917378"/>
<evidence type="ECO:0000313" key="1">
    <source>
        <dbReference type="EMBL" id="KAI8575889.1"/>
    </source>
</evidence>
<protein>
    <submittedName>
        <fullName evidence="1">Uncharacterized protein</fullName>
    </submittedName>
</protein>
<sequence length="67" mass="8136">MCCPLFLCHLIIFSRVMRDICLFLFVTKTNVLFYSTFRTLLFCDKYAIEWELCIGRHYLFKRETAKL</sequence>
<dbReference type="RefSeq" id="XP_051440893.1">
    <property type="nucleotide sequence ID" value="XM_051592035.1"/>
</dbReference>
<comment type="caution">
    <text evidence="1">The sequence shown here is derived from an EMBL/GenBank/DDBJ whole genome shotgun (WGS) entry which is preliminary data.</text>
</comment>
<dbReference type="Proteomes" id="UP001206595">
    <property type="component" value="Unassembled WGS sequence"/>
</dbReference>
<proteinExistence type="predicted"/>
<evidence type="ECO:0000313" key="2">
    <source>
        <dbReference type="Proteomes" id="UP001206595"/>
    </source>
</evidence>
<accession>A0AAD5E358</accession>
<dbReference type="AlphaFoldDB" id="A0AAD5E358"/>
<gene>
    <name evidence="1" type="ORF">K450DRAFT_259682</name>
</gene>
<name>A0AAD5E358_UMBRA</name>
<keyword evidence="2" id="KW-1185">Reference proteome</keyword>
<organism evidence="1 2">
    <name type="scientific">Umbelopsis ramanniana AG</name>
    <dbReference type="NCBI Taxonomy" id="1314678"/>
    <lineage>
        <taxon>Eukaryota</taxon>
        <taxon>Fungi</taxon>
        <taxon>Fungi incertae sedis</taxon>
        <taxon>Mucoromycota</taxon>
        <taxon>Mucoromycotina</taxon>
        <taxon>Umbelopsidomycetes</taxon>
        <taxon>Umbelopsidales</taxon>
        <taxon>Umbelopsidaceae</taxon>
        <taxon>Umbelopsis</taxon>
    </lineage>
</organism>
<reference evidence="1" key="2">
    <citation type="journal article" date="2022" name="Proc. Natl. Acad. Sci. U.S.A.">
        <title>Diploid-dominant life cycles characterize the early evolution of Fungi.</title>
        <authorList>
            <person name="Amses K.R."/>
            <person name="Simmons D.R."/>
            <person name="Longcore J.E."/>
            <person name="Mondo S.J."/>
            <person name="Seto K."/>
            <person name="Jeronimo G.H."/>
            <person name="Bonds A.E."/>
            <person name="Quandt C.A."/>
            <person name="Davis W.J."/>
            <person name="Chang Y."/>
            <person name="Federici B.A."/>
            <person name="Kuo A."/>
            <person name="LaButti K."/>
            <person name="Pangilinan J."/>
            <person name="Andreopoulos W."/>
            <person name="Tritt A."/>
            <person name="Riley R."/>
            <person name="Hundley H."/>
            <person name="Johnson J."/>
            <person name="Lipzen A."/>
            <person name="Barry K."/>
            <person name="Lang B.F."/>
            <person name="Cuomo C.A."/>
            <person name="Buchler N.E."/>
            <person name="Grigoriev I.V."/>
            <person name="Spatafora J.W."/>
            <person name="Stajich J.E."/>
            <person name="James T.Y."/>
        </authorList>
    </citation>
    <scope>NUCLEOTIDE SEQUENCE</scope>
    <source>
        <strain evidence="1">AG</strain>
    </source>
</reference>